<evidence type="ECO:0000313" key="4">
    <source>
        <dbReference type="Proteomes" id="UP000216035"/>
    </source>
</evidence>
<dbReference type="RefSeq" id="WP_094486922.1">
    <property type="nucleotide sequence ID" value="NZ_NOXX01000211.1"/>
</dbReference>
<dbReference type="Pfam" id="PF16118">
    <property type="entry name" value="DUF4834"/>
    <property type="match status" value="1"/>
</dbReference>
<dbReference type="AlphaFoldDB" id="A0A255ZMR9"/>
<gene>
    <name evidence="3" type="ORF">CHX27_11520</name>
</gene>
<comment type="caution">
    <text evidence="3">The sequence shown here is derived from an EMBL/GenBank/DDBJ whole genome shotgun (WGS) entry which is preliminary data.</text>
</comment>
<name>A0A255ZMR9_9FLAO</name>
<evidence type="ECO:0000256" key="1">
    <source>
        <dbReference type="SAM" id="MobiDB-lite"/>
    </source>
</evidence>
<keyword evidence="4" id="KW-1185">Reference proteome</keyword>
<sequence>METASFTGFIKTLFWIVVFYYAFRLIVRLLLPYAMKKVVEKAATQFQNQQQAYQQQQQTYQNQAQSNQKPRETKKVGEYVDFEEID</sequence>
<protein>
    <submittedName>
        <fullName evidence="3">DUF4834 domain-containing protein</fullName>
    </submittedName>
</protein>
<dbReference type="OrthoDB" id="1123055at2"/>
<keyword evidence="2" id="KW-0472">Membrane</keyword>
<keyword evidence="2" id="KW-0812">Transmembrane</keyword>
<dbReference type="InterPro" id="IPR032272">
    <property type="entry name" value="DUF4834"/>
</dbReference>
<accession>A0A255ZMR9</accession>
<evidence type="ECO:0000313" key="3">
    <source>
        <dbReference type="EMBL" id="OYQ42766.1"/>
    </source>
</evidence>
<reference evidence="3 4" key="1">
    <citation type="submission" date="2017-07" db="EMBL/GenBank/DDBJ databases">
        <title>Flavobacterium cyanobacteriorum sp. nov., isolated from cyanobacterial aggregates in a eutrophic lake.</title>
        <authorList>
            <person name="Cai H."/>
        </authorList>
    </citation>
    <scope>NUCLEOTIDE SEQUENCE [LARGE SCALE GENOMIC DNA]</scope>
    <source>
        <strain evidence="3 4">TH167</strain>
    </source>
</reference>
<organism evidence="3 4">
    <name type="scientific">Flavobacterium aurantiibacter</name>
    <dbReference type="NCBI Taxonomy" id="2023067"/>
    <lineage>
        <taxon>Bacteria</taxon>
        <taxon>Pseudomonadati</taxon>
        <taxon>Bacteroidota</taxon>
        <taxon>Flavobacteriia</taxon>
        <taxon>Flavobacteriales</taxon>
        <taxon>Flavobacteriaceae</taxon>
        <taxon>Flavobacterium</taxon>
    </lineage>
</organism>
<feature type="region of interest" description="Disordered" evidence="1">
    <location>
        <begin position="57"/>
        <end position="77"/>
    </location>
</feature>
<proteinExistence type="predicted"/>
<keyword evidence="2" id="KW-1133">Transmembrane helix</keyword>
<feature type="transmembrane region" description="Helical" evidence="2">
    <location>
        <begin position="12"/>
        <end position="31"/>
    </location>
</feature>
<dbReference type="Proteomes" id="UP000216035">
    <property type="component" value="Unassembled WGS sequence"/>
</dbReference>
<dbReference type="EMBL" id="NOXX01000211">
    <property type="protein sequence ID" value="OYQ42766.1"/>
    <property type="molecule type" value="Genomic_DNA"/>
</dbReference>
<evidence type="ECO:0000256" key="2">
    <source>
        <dbReference type="SAM" id="Phobius"/>
    </source>
</evidence>